<gene>
    <name evidence="1" type="ORF">OG835_09335</name>
</gene>
<evidence type="ECO:0000313" key="1">
    <source>
        <dbReference type="EMBL" id="WSB97191.1"/>
    </source>
</evidence>
<dbReference type="EMBL" id="CP109109">
    <property type="protein sequence ID" value="WSB97191.1"/>
    <property type="molecule type" value="Genomic_DNA"/>
</dbReference>
<keyword evidence="2" id="KW-1185">Reference proteome</keyword>
<sequence>MSRLDCGGESRKGKRGSFYGFRRSGRFNGVTSSPAEQELPVRPRIPPHRKGHSMSETVLFAREFLRSPLRTASLIPSSARLVERLVAAVPERGEPVVVELGAGTGPATEAIQRKLAGRGRHIAVELNERLATHLVQRFPRAEIITDSAWELPRILADRGLRTADVVVSSLPWSAFTGPHGRALVPKIASTLSESGVYTQFTYAWAHWAPPSRHRLAQLRQAFEEVVASRTVYRNLPPALVYSARRSRVPAGQFSASAVRAVNLIAS</sequence>
<proteinExistence type="predicted"/>
<reference evidence="1" key="1">
    <citation type="submission" date="2022-10" db="EMBL/GenBank/DDBJ databases">
        <title>The complete genomes of actinobacterial strains from the NBC collection.</title>
        <authorList>
            <person name="Joergensen T.S."/>
            <person name="Alvarez Arevalo M."/>
            <person name="Sterndorff E.B."/>
            <person name="Faurdal D."/>
            <person name="Vuksanovic O."/>
            <person name="Mourched A.-S."/>
            <person name="Charusanti P."/>
            <person name="Shaw S."/>
            <person name="Blin K."/>
            <person name="Weber T."/>
        </authorList>
    </citation>
    <scope>NUCLEOTIDE SEQUENCE</scope>
    <source>
        <strain evidence="1">NBC 01771</strain>
    </source>
</reference>
<name>A0ACD4ZH99_9ACTN</name>
<keyword evidence="1" id="KW-0808">Transferase</keyword>
<evidence type="ECO:0000313" key="2">
    <source>
        <dbReference type="Proteomes" id="UP001348369"/>
    </source>
</evidence>
<protein>
    <submittedName>
        <fullName evidence="1">SAM-dependent methyltransferase</fullName>
    </submittedName>
</protein>
<keyword evidence="1" id="KW-0489">Methyltransferase</keyword>
<dbReference type="Proteomes" id="UP001348369">
    <property type="component" value="Chromosome"/>
</dbReference>
<organism evidence="1 2">
    <name type="scientific">Streptomyces scopuliridis</name>
    <dbReference type="NCBI Taxonomy" id="452529"/>
    <lineage>
        <taxon>Bacteria</taxon>
        <taxon>Bacillati</taxon>
        <taxon>Actinomycetota</taxon>
        <taxon>Actinomycetes</taxon>
        <taxon>Kitasatosporales</taxon>
        <taxon>Streptomycetaceae</taxon>
        <taxon>Streptomyces</taxon>
    </lineage>
</organism>
<accession>A0ACD4ZH99</accession>